<gene>
    <name evidence="2" type="ORF">LCGC14_0817420</name>
</gene>
<evidence type="ECO:0000313" key="2">
    <source>
        <dbReference type="EMBL" id="KKN32087.1"/>
    </source>
</evidence>
<comment type="caution">
    <text evidence="2">The sequence shown here is derived from an EMBL/GenBank/DDBJ whole genome shotgun (WGS) entry which is preliminary data.</text>
</comment>
<feature type="region of interest" description="Disordered" evidence="1">
    <location>
        <begin position="1"/>
        <end position="26"/>
    </location>
</feature>
<proteinExistence type="predicted"/>
<reference evidence="2" key="1">
    <citation type="journal article" date="2015" name="Nature">
        <title>Complex archaea that bridge the gap between prokaryotes and eukaryotes.</title>
        <authorList>
            <person name="Spang A."/>
            <person name="Saw J.H."/>
            <person name="Jorgensen S.L."/>
            <person name="Zaremba-Niedzwiedzka K."/>
            <person name="Martijn J."/>
            <person name="Lind A.E."/>
            <person name="van Eijk R."/>
            <person name="Schleper C."/>
            <person name="Guy L."/>
            <person name="Ettema T.J."/>
        </authorList>
    </citation>
    <scope>NUCLEOTIDE SEQUENCE</scope>
</reference>
<feature type="compositionally biased region" description="Basic and acidic residues" evidence="1">
    <location>
        <begin position="14"/>
        <end position="26"/>
    </location>
</feature>
<protein>
    <submittedName>
        <fullName evidence="2">Uncharacterized protein</fullName>
    </submittedName>
</protein>
<dbReference type="EMBL" id="LAZR01002278">
    <property type="protein sequence ID" value="KKN32087.1"/>
    <property type="molecule type" value="Genomic_DNA"/>
</dbReference>
<sequence>MASLKNGETSVDVTRNENRMGDSGRRKRQEDSCYLLAGGSRDIYSVTINFYSGHFCKVDGGANCKGNMHGKGQKFGPINARDTHKAQEWCKHVQAVLANVEQIAEAQEISAQAFGKKAQAVECPAPSDIESAPETVAESADPRNRLAKLEAERAELLTRSAADDKAGELRDTVAELVKAHGWDSVRDAVNSLIA</sequence>
<feature type="compositionally biased region" description="Polar residues" evidence="1">
    <location>
        <begin position="1"/>
        <end position="13"/>
    </location>
</feature>
<organism evidence="2">
    <name type="scientific">marine sediment metagenome</name>
    <dbReference type="NCBI Taxonomy" id="412755"/>
    <lineage>
        <taxon>unclassified sequences</taxon>
        <taxon>metagenomes</taxon>
        <taxon>ecological metagenomes</taxon>
    </lineage>
</organism>
<name>A0A0F9Q582_9ZZZZ</name>
<accession>A0A0F9Q582</accession>
<dbReference type="AlphaFoldDB" id="A0A0F9Q582"/>
<evidence type="ECO:0000256" key="1">
    <source>
        <dbReference type="SAM" id="MobiDB-lite"/>
    </source>
</evidence>